<accession>A0A518CZ03</accession>
<feature type="compositionally biased region" description="Low complexity" evidence="3">
    <location>
        <begin position="301"/>
        <end position="324"/>
    </location>
</feature>
<dbReference type="SUPFAM" id="SSF52540">
    <property type="entry name" value="P-loop containing nucleoside triphosphate hydrolases"/>
    <property type="match status" value="1"/>
</dbReference>
<evidence type="ECO:0000256" key="3">
    <source>
        <dbReference type="SAM" id="MobiDB-lite"/>
    </source>
</evidence>
<sequence length="370" mass="38621">MVQINFAQKQINAKVVYYGPGMSGKTTNLEVVHKRAPDDNRGELTSISTDGDRTLFFDYMPLDLGTIAGMKTSFQMYTVPGQVYYNSTRKLVLQGVDGIIFVADSSPGAMEANLESLRNLEENLNEYGKSLATLPHVVQFNKRDIPGAMSMSEMQEQLNPHDVPAFEAVAATGQGVFPTLKGLASLVLKHIQQECGGGRPGAGPAPAVTPAATSTSAPTEAPAPVAANSDVSAVPAPTPSSGEGRTETRRPLETAAPMSLRTTNEAPPARPAPAAAPAAVAQTATEETYAPSGSSAAQLMRQRATTRRPQANTAAATTAAPNPTVRRRPAPRRAPERAPAAQPSALKGNLFVVAAAILGAGAAAAILKFI</sequence>
<evidence type="ECO:0000313" key="5">
    <source>
        <dbReference type="EMBL" id="QDU84415.1"/>
    </source>
</evidence>
<keyword evidence="6" id="KW-1185">Reference proteome</keyword>
<dbReference type="EMBL" id="CP036290">
    <property type="protein sequence ID" value="QDU84415.1"/>
    <property type="molecule type" value="Genomic_DNA"/>
</dbReference>
<keyword evidence="4" id="KW-1133">Transmembrane helix</keyword>
<dbReference type="PANTHER" id="PTHR42708:SF1">
    <property type="entry name" value="GLIDING MOTILITY PROTEIN MGLA"/>
    <property type="match status" value="1"/>
</dbReference>
<protein>
    <submittedName>
        <fullName evidence="5">Mutual gliding-motility protein MglA</fullName>
    </submittedName>
</protein>
<evidence type="ECO:0000313" key="6">
    <source>
        <dbReference type="Proteomes" id="UP000319342"/>
    </source>
</evidence>
<dbReference type="Pfam" id="PF00025">
    <property type="entry name" value="Arf"/>
    <property type="match status" value="1"/>
</dbReference>
<dbReference type="OrthoDB" id="9779858at2"/>
<dbReference type="GO" id="GO:0005525">
    <property type="term" value="F:GTP binding"/>
    <property type="evidence" value="ECO:0007669"/>
    <property type="project" value="UniProtKB-KW"/>
</dbReference>
<dbReference type="Proteomes" id="UP000319342">
    <property type="component" value="Chromosome"/>
</dbReference>
<feature type="region of interest" description="Disordered" evidence="3">
    <location>
        <begin position="197"/>
        <end position="342"/>
    </location>
</feature>
<keyword evidence="2" id="KW-0342">GTP-binding</keyword>
<reference evidence="5 6" key="1">
    <citation type="submission" date="2019-02" db="EMBL/GenBank/DDBJ databases">
        <title>Deep-cultivation of Planctomycetes and their phenomic and genomic characterization uncovers novel biology.</title>
        <authorList>
            <person name="Wiegand S."/>
            <person name="Jogler M."/>
            <person name="Boedeker C."/>
            <person name="Pinto D."/>
            <person name="Vollmers J."/>
            <person name="Rivas-Marin E."/>
            <person name="Kohn T."/>
            <person name="Peeters S.H."/>
            <person name="Heuer A."/>
            <person name="Rast P."/>
            <person name="Oberbeckmann S."/>
            <person name="Bunk B."/>
            <person name="Jeske O."/>
            <person name="Meyerdierks A."/>
            <person name="Storesund J.E."/>
            <person name="Kallscheuer N."/>
            <person name="Luecker S."/>
            <person name="Lage O.M."/>
            <person name="Pohl T."/>
            <person name="Merkel B.J."/>
            <person name="Hornburger P."/>
            <person name="Mueller R.-W."/>
            <person name="Bruemmer F."/>
            <person name="Labrenz M."/>
            <person name="Spormann A.M."/>
            <person name="Op den Camp H."/>
            <person name="Overmann J."/>
            <person name="Amann R."/>
            <person name="Jetten M.S.M."/>
            <person name="Mascher T."/>
            <person name="Medema M.H."/>
            <person name="Devos D.P."/>
            <person name="Kaster A.-K."/>
            <person name="Ovreas L."/>
            <person name="Rohde M."/>
            <person name="Galperin M.Y."/>
            <person name="Jogler C."/>
        </authorList>
    </citation>
    <scope>NUCLEOTIDE SEQUENCE [LARGE SCALE GENOMIC DNA]</scope>
    <source>
        <strain evidence="5 6">Pla163</strain>
    </source>
</reference>
<dbReference type="InterPro" id="IPR027417">
    <property type="entry name" value="P-loop_NTPase"/>
</dbReference>
<dbReference type="CDD" id="cd00882">
    <property type="entry name" value="Ras_like_GTPase"/>
    <property type="match status" value="1"/>
</dbReference>
<dbReference type="AlphaFoldDB" id="A0A518CZ03"/>
<evidence type="ECO:0000256" key="2">
    <source>
        <dbReference type="ARBA" id="ARBA00023134"/>
    </source>
</evidence>
<feature type="transmembrane region" description="Helical" evidence="4">
    <location>
        <begin position="350"/>
        <end position="369"/>
    </location>
</feature>
<keyword evidence="1" id="KW-0547">Nucleotide-binding</keyword>
<dbReference type="InterPro" id="IPR006689">
    <property type="entry name" value="Small_GTPase_ARF/SAR"/>
</dbReference>
<dbReference type="InterPro" id="IPR052705">
    <property type="entry name" value="Gliding_Motility_GTPase"/>
</dbReference>
<keyword evidence="4" id="KW-0812">Transmembrane</keyword>
<dbReference type="Gene3D" id="3.40.50.300">
    <property type="entry name" value="P-loop containing nucleotide triphosphate hydrolases"/>
    <property type="match status" value="1"/>
</dbReference>
<evidence type="ECO:0000256" key="4">
    <source>
        <dbReference type="SAM" id="Phobius"/>
    </source>
</evidence>
<dbReference type="PANTHER" id="PTHR42708">
    <property type="entry name" value="ATP/GTP-BINDING PROTEIN-RELATED"/>
    <property type="match status" value="1"/>
</dbReference>
<dbReference type="GO" id="GO:0003924">
    <property type="term" value="F:GTPase activity"/>
    <property type="evidence" value="ECO:0007669"/>
    <property type="project" value="InterPro"/>
</dbReference>
<feature type="compositionally biased region" description="Low complexity" evidence="3">
    <location>
        <begin position="202"/>
        <end position="227"/>
    </location>
</feature>
<feature type="compositionally biased region" description="Low complexity" evidence="3">
    <location>
        <begin position="262"/>
        <end position="290"/>
    </location>
</feature>
<name>A0A518CZ03_9BACT</name>
<organism evidence="5 6">
    <name type="scientific">Rohdeia mirabilis</name>
    <dbReference type="NCBI Taxonomy" id="2528008"/>
    <lineage>
        <taxon>Bacteria</taxon>
        <taxon>Pseudomonadati</taxon>
        <taxon>Planctomycetota</taxon>
        <taxon>Planctomycetia</taxon>
        <taxon>Planctomycetia incertae sedis</taxon>
        <taxon>Rohdeia</taxon>
    </lineage>
</organism>
<evidence type="ECO:0000256" key="1">
    <source>
        <dbReference type="ARBA" id="ARBA00022741"/>
    </source>
</evidence>
<proteinExistence type="predicted"/>
<gene>
    <name evidence="5" type="primary">mglA_1</name>
    <name evidence="5" type="ORF">Pla163_15230</name>
</gene>
<keyword evidence="4" id="KW-0472">Membrane</keyword>